<dbReference type="SUPFAM" id="SSF46689">
    <property type="entry name" value="Homeodomain-like"/>
    <property type="match status" value="1"/>
</dbReference>
<evidence type="ECO:0000256" key="2">
    <source>
        <dbReference type="ARBA" id="ARBA00023125"/>
    </source>
</evidence>
<dbReference type="PANTHER" id="PTHR30055:SF234">
    <property type="entry name" value="HTH-TYPE TRANSCRIPTIONAL REGULATOR BETI"/>
    <property type="match status" value="1"/>
</dbReference>
<feature type="domain" description="HTH tetR-type" evidence="5">
    <location>
        <begin position="12"/>
        <end position="72"/>
    </location>
</feature>
<dbReference type="EMBL" id="JAWJYN010000002">
    <property type="protein sequence ID" value="MDZ8162638.1"/>
    <property type="molecule type" value="Genomic_DNA"/>
</dbReference>
<keyword evidence="1" id="KW-0805">Transcription regulation</keyword>
<dbReference type="Pfam" id="PF00440">
    <property type="entry name" value="TetR_N"/>
    <property type="match status" value="1"/>
</dbReference>
<organism evidence="6 7">
    <name type="scientific">Microbacterium aquimaris</name>
    <dbReference type="NCBI Taxonomy" id="459816"/>
    <lineage>
        <taxon>Bacteria</taxon>
        <taxon>Bacillati</taxon>
        <taxon>Actinomycetota</taxon>
        <taxon>Actinomycetes</taxon>
        <taxon>Micrococcales</taxon>
        <taxon>Microbacteriaceae</taxon>
        <taxon>Microbacterium</taxon>
    </lineage>
</organism>
<dbReference type="InterPro" id="IPR001647">
    <property type="entry name" value="HTH_TetR"/>
</dbReference>
<dbReference type="PROSITE" id="PS50977">
    <property type="entry name" value="HTH_TETR_2"/>
    <property type="match status" value="1"/>
</dbReference>
<dbReference type="InterPro" id="IPR050109">
    <property type="entry name" value="HTH-type_TetR-like_transc_reg"/>
</dbReference>
<gene>
    <name evidence="6" type="ORF">R2Q92_12405</name>
</gene>
<proteinExistence type="predicted"/>
<accession>A0ABU5N973</accession>
<reference evidence="6 7" key="1">
    <citation type="submission" date="2023-10" db="EMBL/GenBank/DDBJ databases">
        <title>Microbacterium xanthum sp. nov., isolated from seaweed.</title>
        <authorList>
            <person name="Lee S.D."/>
        </authorList>
    </citation>
    <scope>NUCLEOTIDE SEQUENCE [LARGE SCALE GENOMIC DNA]</scope>
    <source>
        <strain evidence="6 7">KCTC 19124</strain>
    </source>
</reference>
<evidence type="ECO:0000256" key="1">
    <source>
        <dbReference type="ARBA" id="ARBA00023015"/>
    </source>
</evidence>
<dbReference type="InterPro" id="IPR036271">
    <property type="entry name" value="Tet_transcr_reg_TetR-rel_C_sf"/>
</dbReference>
<evidence type="ECO:0000256" key="4">
    <source>
        <dbReference type="PROSITE-ProRule" id="PRU00335"/>
    </source>
</evidence>
<dbReference type="PANTHER" id="PTHR30055">
    <property type="entry name" value="HTH-TYPE TRANSCRIPTIONAL REGULATOR RUTR"/>
    <property type="match status" value="1"/>
</dbReference>
<keyword evidence="3" id="KW-0804">Transcription</keyword>
<name>A0ABU5N973_9MICO</name>
<dbReference type="InterPro" id="IPR041673">
    <property type="entry name" value="TetR_C_23"/>
</dbReference>
<protein>
    <submittedName>
        <fullName evidence="6">TetR family transcriptional regulator</fullName>
    </submittedName>
</protein>
<evidence type="ECO:0000256" key="3">
    <source>
        <dbReference type="ARBA" id="ARBA00023163"/>
    </source>
</evidence>
<sequence>MPRSSEPGTKGERTRERIRTAALASFRDNGYDATTIRKIADELGMSVGATNYHFPSKNHLVQELYLDVQHAHRAAAERLLENETRLIDRLAIVYATGIDQLMPYHAHAGEFLSAAVSPRSPINPLSAESASSLDIVEELFAQAVEGAAPSGLPADVRALLPRALVLAHLLLALFWVYDTSEGQRHTRALLERGLKLLGNVLPLARVPILRGPLRDVLSLVTEVRA</sequence>
<dbReference type="Pfam" id="PF17931">
    <property type="entry name" value="TetR_C_23"/>
    <property type="match status" value="1"/>
</dbReference>
<dbReference type="Gene3D" id="1.10.357.10">
    <property type="entry name" value="Tetracycline Repressor, domain 2"/>
    <property type="match status" value="1"/>
</dbReference>
<dbReference type="RefSeq" id="WP_194425378.1">
    <property type="nucleotide sequence ID" value="NZ_BAAAPT010000002.1"/>
</dbReference>
<feature type="DNA-binding region" description="H-T-H motif" evidence="4">
    <location>
        <begin position="35"/>
        <end position="54"/>
    </location>
</feature>
<keyword evidence="2 4" id="KW-0238">DNA-binding</keyword>
<keyword evidence="7" id="KW-1185">Reference proteome</keyword>
<dbReference type="InterPro" id="IPR009057">
    <property type="entry name" value="Homeodomain-like_sf"/>
</dbReference>
<comment type="caution">
    <text evidence="6">The sequence shown here is derived from an EMBL/GenBank/DDBJ whole genome shotgun (WGS) entry which is preliminary data.</text>
</comment>
<evidence type="ECO:0000313" key="7">
    <source>
        <dbReference type="Proteomes" id="UP001291912"/>
    </source>
</evidence>
<evidence type="ECO:0000313" key="6">
    <source>
        <dbReference type="EMBL" id="MDZ8162638.1"/>
    </source>
</evidence>
<evidence type="ECO:0000259" key="5">
    <source>
        <dbReference type="PROSITE" id="PS50977"/>
    </source>
</evidence>
<dbReference type="SUPFAM" id="SSF48498">
    <property type="entry name" value="Tetracyclin repressor-like, C-terminal domain"/>
    <property type="match status" value="1"/>
</dbReference>
<dbReference type="Proteomes" id="UP001291912">
    <property type="component" value="Unassembled WGS sequence"/>
</dbReference>